<reference evidence="1" key="2">
    <citation type="submission" date="2025-08" db="UniProtKB">
        <authorList>
            <consortium name="Ensembl"/>
        </authorList>
    </citation>
    <scope>IDENTIFICATION</scope>
</reference>
<dbReference type="HOGENOM" id="CLU_2621325_0_0_1"/>
<keyword evidence="2" id="KW-1185">Reference proteome</keyword>
<accession>H2Y293</accession>
<dbReference type="Ensembl" id="ENSCINT00000031883.1">
    <property type="protein sequence ID" value="ENSCINP00000036028.1"/>
    <property type="gene ID" value="ENSCING00000018929.1"/>
</dbReference>
<evidence type="ECO:0000313" key="1">
    <source>
        <dbReference type="Ensembl" id="ENSCINP00000036028.1"/>
    </source>
</evidence>
<dbReference type="AlphaFoldDB" id="H2Y293"/>
<reference evidence="2" key="1">
    <citation type="journal article" date="2002" name="Science">
        <title>The draft genome of Ciona intestinalis: insights into chordate and vertebrate origins.</title>
        <authorList>
            <person name="Dehal P."/>
            <person name="Satou Y."/>
            <person name="Campbell R.K."/>
            <person name="Chapman J."/>
            <person name="Degnan B."/>
            <person name="De Tomaso A."/>
            <person name="Davidson B."/>
            <person name="Di Gregorio A."/>
            <person name="Gelpke M."/>
            <person name="Goodstein D.M."/>
            <person name="Harafuji N."/>
            <person name="Hastings K.E."/>
            <person name="Ho I."/>
            <person name="Hotta K."/>
            <person name="Huang W."/>
            <person name="Kawashima T."/>
            <person name="Lemaire P."/>
            <person name="Martinez D."/>
            <person name="Meinertzhagen I.A."/>
            <person name="Necula S."/>
            <person name="Nonaka M."/>
            <person name="Putnam N."/>
            <person name="Rash S."/>
            <person name="Saiga H."/>
            <person name="Satake M."/>
            <person name="Terry A."/>
            <person name="Yamada L."/>
            <person name="Wang H.G."/>
            <person name="Awazu S."/>
            <person name="Azumi K."/>
            <person name="Boore J."/>
            <person name="Branno M."/>
            <person name="Chin-Bow S."/>
            <person name="DeSantis R."/>
            <person name="Doyle S."/>
            <person name="Francino P."/>
            <person name="Keys D.N."/>
            <person name="Haga S."/>
            <person name="Hayashi H."/>
            <person name="Hino K."/>
            <person name="Imai K.S."/>
            <person name="Inaba K."/>
            <person name="Kano S."/>
            <person name="Kobayashi K."/>
            <person name="Kobayashi M."/>
            <person name="Lee B.I."/>
            <person name="Makabe K.W."/>
            <person name="Manohar C."/>
            <person name="Matassi G."/>
            <person name="Medina M."/>
            <person name="Mochizuki Y."/>
            <person name="Mount S."/>
            <person name="Morishita T."/>
            <person name="Miura S."/>
            <person name="Nakayama A."/>
            <person name="Nishizaka S."/>
            <person name="Nomoto H."/>
            <person name="Ohta F."/>
            <person name="Oishi K."/>
            <person name="Rigoutsos I."/>
            <person name="Sano M."/>
            <person name="Sasaki A."/>
            <person name="Sasakura Y."/>
            <person name="Shoguchi E."/>
            <person name="Shin-i T."/>
            <person name="Spagnuolo A."/>
            <person name="Stainier D."/>
            <person name="Suzuki M.M."/>
            <person name="Tassy O."/>
            <person name="Takatori N."/>
            <person name="Tokuoka M."/>
            <person name="Yagi K."/>
            <person name="Yoshizaki F."/>
            <person name="Wada S."/>
            <person name="Zhang C."/>
            <person name="Hyatt P.D."/>
            <person name="Larimer F."/>
            <person name="Detter C."/>
            <person name="Doggett N."/>
            <person name="Glavina T."/>
            <person name="Hawkins T."/>
            <person name="Richardson P."/>
            <person name="Lucas S."/>
            <person name="Kohara Y."/>
            <person name="Levine M."/>
            <person name="Satoh N."/>
            <person name="Rokhsar D.S."/>
        </authorList>
    </citation>
    <scope>NUCLEOTIDE SEQUENCE [LARGE SCALE GENOMIC DNA]</scope>
</reference>
<dbReference type="Proteomes" id="UP000008144">
    <property type="component" value="Unassembled WGS sequence"/>
</dbReference>
<protein>
    <submittedName>
        <fullName evidence="1">Uncharacterized protein</fullName>
    </submittedName>
</protein>
<evidence type="ECO:0000313" key="2">
    <source>
        <dbReference type="Proteomes" id="UP000008144"/>
    </source>
</evidence>
<organism evidence="1 2">
    <name type="scientific">Ciona intestinalis</name>
    <name type="common">Transparent sea squirt</name>
    <name type="synonym">Ascidia intestinalis</name>
    <dbReference type="NCBI Taxonomy" id="7719"/>
    <lineage>
        <taxon>Eukaryota</taxon>
        <taxon>Metazoa</taxon>
        <taxon>Chordata</taxon>
        <taxon>Tunicata</taxon>
        <taxon>Ascidiacea</taxon>
        <taxon>Phlebobranchia</taxon>
        <taxon>Cionidae</taxon>
        <taxon>Ciona</taxon>
    </lineage>
</organism>
<name>H2Y293_CIOIN</name>
<proteinExistence type="predicted"/>
<dbReference type="InParanoid" id="H2Y293"/>
<sequence length="78" mass="8821">MLSMFDLFPHFSSDNSSKKLHWNHCSCPLESHSDKSSFHLSMSLTGTTNAIFSSFFSSNESTTFSSIFIMLYTLPLTK</sequence>
<reference evidence="1" key="3">
    <citation type="submission" date="2025-09" db="UniProtKB">
        <authorList>
            <consortium name="Ensembl"/>
        </authorList>
    </citation>
    <scope>IDENTIFICATION</scope>
</reference>